<comment type="caution">
    <text evidence="3">The sequence shown here is derived from an EMBL/GenBank/DDBJ whole genome shotgun (WGS) entry which is preliminary data.</text>
</comment>
<dbReference type="AlphaFoldDB" id="G4TY61"/>
<dbReference type="EMBL" id="CAFZ01000669">
    <property type="protein sequence ID" value="CCA76254.1"/>
    <property type="molecule type" value="Genomic_DNA"/>
</dbReference>
<evidence type="ECO:0000313" key="3">
    <source>
        <dbReference type="EMBL" id="CCA76254.1"/>
    </source>
</evidence>
<evidence type="ECO:0000256" key="1">
    <source>
        <dbReference type="SAM" id="MobiDB-lite"/>
    </source>
</evidence>
<evidence type="ECO:0000256" key="2">
    <source>
        <dbReference type="SAM" id="Phobius"/>
    </source>
</evidence>
<feature type="compositionally biased region" description="Polar residues" evidence="1">
    <location>
        <begin position="155"/>
        <end position="168"/>
    </location>
</feature>
<feature type="region of interest" description="Disordered" evidence="1">
    <location>
        <begin position="1"/>
        <end position="27"/>
    </location>
</feature>
<feature type="region of interest" description="Disordered" evidence="1">
    <location>
        <begin position="142"/>
        <end position="251"/>
    </location>
</feature>
<feature type="compositionally biased region" description="Basic and acidic residues" evidence="1">
    <location>
        <begin position="1"/>
        <end position="11"/>
    </location>
</feature>
<reference evidence="3 4" key="1">
    <citation type="journal article" date="2011" name="PLoS Pathog.">
        <title>Endophytic Life Strategies Decoded by Genome and Transcriptome Analyses of the Mutualistic Root Symbiont Piriformospora indica.</title>
        <authorList>
            <person name="Zuccaro A."/>
            <person name="Lahrmann U."/>
            <person name="Guldener U."/>
            <person name="Langen G."/>
            <person name="Pfiffi S."/>
            <person name="Biedenkopf D."/>
            <person name="Wong P."/>
            <person name="Samans B."/>
            <person name="Grimm C."/>
            <person name="Basiewicz M."/>
            <person name="Murat C."/>
            <person name="Martin F."/>
            <person name="Kogel K.H."/>
        </authorList>
    </citation>
    <scope>NUCLEOTIDE SEQUENCE [LARGE SCALE GENOMIC DNA]</scope>
    <source>
        <strain evidence="3 4">DSM 11827</strain>
    </source>
</reference>
<feature type="compositionally biased region" description="Pro residues" evidence="1">
    <location>
        <begin position="242"/>
        <end position="251"/>
    </location>
</feature>
<name>G4TY61_SERID</name>
<feature type="compositionally biased region" description="Low complexity" evidence="1">
    <location>
        <begin position="169"/>
        <end position="185"/>
    </location>
</feature>
<keyword evidence="2" id="KW-0472">Membrane</keyword>
<dbReference type="HOGENOM" id="CLU_1107481_0_0_1"/>
<keyword evidence="2" id="KW-0812">Transmembrane</keyword>
<gene>
    <name evidence="3" type="ORF">PIIN_10249</name>
</gene>
<feature type="compositionally biased region" description="Low complexity" evidence="1">
    <location>
        <begin position="231"/>
        <end position="241"/>
    </location>
</feature>
<keyword evidence="4" id="KW-1185">Reference proteome</keyword>
<keyword evidence="2" id="KW-1133">Transmembrane helix</keyword>
<dbReference type="InParanoid" id="G4TY61"/>
<organism evidence="3 4">
    <name type="scientific">Serendipita indica (strain DSM 11827)</name>
    <name type="common">Root endophyte fungus</name>
    <name type="synonym">Piriformospora indica</name>
    <dbReference type="NCBI Taxonomy" id="1109443"/>
    <lineage>
        <taxon>Eukaryota</taxon>
        <taxon>Fungi</taxon>
        <taxon>Dikarya</taxon>
        <taxon>Basidiomycota</taxon>
        <taxon>Agaricomycotina</taxon>
        <taxon>Agaricomycetes</taxon>
        <taxon>Sebacinales</taxon>
        <taxon>Serendipitaceae</taxon>
        <taxon>Serendipita</taxon>
    </lineage>
</organism>
<feature type="compositionally biased region" description="Pro residues" evidence="1">
    <location>
        <begin position="186"/>
        <end position="211"/>
    </location>
</feature>
<feature type="transmembrane region" description="Helical" evidence="2">
    <location>
        <begin position="34"/>
        <end position="53"/>
    </location>
</feature>
<dbReference type="Proteomes" id="UP000007148">
    <property type="component" value="Unassembled WGS sequence"/>
</dbReference>
<sequence>MYLISRLDKRQSQMPPPDSQDGSQTANDSRMPNYVWAVVVFFVLVGVVACFYAQRNHRRRYLLHQAALGQGHGPGLHSQRPDRTWILDTAAVAAGIRRPVRAARPNLGRRGSQASITSLPVYMENAGAHEVVLMQRTAPKEIEAADERDRAVDSRPSSMAHSSPTTTLPVVSIVPAPAPSSIVPQYQPPSSPPPSSVSTPPPDTSSHPSPPTESSSSPLPAREEATVTSQSVPVAGSSAPSAHPPFINPTP</sequence>
<protein>
    <recommendedName>
        <fullName evidence="5">Transmembrane protein</fullName>
    </recommendedName>
</protein>
<proteinExistence type="predicted"/>
<evidence type="ECO:0008006" key="5">
    <source>
        <dbReference type="Google" id="ProtNLM"/>
    </source>
</evidence>
<evidence type="ECO:0000313" key="4">
    <source>
        <dbReference type="Proteomes" id="UP000007148"/>
    </source>
</evidence>
<dbReference type="OrthoDB" id="3267476at2759"/>
<feature type="compositionally biased region" description="Basic and acidic residues" evidence="1">
    <location>
        <begin position="142"/>
        <end position="153"/>
    </location>
</feature>
<accession>G4TY61</accession>